<evidence type="ECO:0000313" key="2">
    <source>
        <dbReference type="EMBL" id="TPX18391.1"/>
    </source>
</evidence>
<dbReference type="InParanoid" id="A0A507BMF9"/>
<sequence length="520" mass="57231">MAGDSEDKQWGKEKQAPTHGSAGMDGPPPAMVSGWVCSPCSRARINGLRQQILELLRHLYILGAATAPRPWHLKTFTFSLALGIPIAKKYLLDPFTEPEPSQETGPGTSFYNPQRSLSMRAKPVSSGHSRNSSYPTPPHSANSTHDSFHPSNPFSGSSRASSSHERGDWAPAGTILGRSSSINSRNSGYNPRSPTHQSQRDTSDFGRSKTVRYPPQTHHTQASSSKEPGLYRSTSAASGGIQRRGSLNQRYPGDMSHKPLDMLKQDHRSVERKHRRQKSKNPPVDTIDALDKSFGGSYHHSGPYDATLAASNINKKYSPLEAVKDTNMEAIKATPQAYINDSLVKHVPLQGTATVPPGEMDIGGRFMEYEEGADLMREPSAGGGAYKRWDGVSYLPDDYKGKGEPSFTYERDLKEKQARSHRHTRSQGNGPIEYEMQPTGHRRSSGKNGEYTVRQRSVSAAAEGAGPSSRLEVPMSPNSPKGFSTNNDIRRHNSTGKRISDGLKRRFGSIRRKKDIEQEV</sequence>
<feature type="compositionally biased region" description="Polar residues" evidence="1">
    <location>
        <begin position="99"/>
        <end position="117"/>
    </location>
</feature>
<feature type="compositionally biased region" description="Low complexity" evidence="1">
    <location>
        <begin position="175"/>
        <end position="188"/>
    </location>
</feature>
<feature type="compositionally biased region" description="Polar residues" evidence="1">
    <location>
        <begin position="217"/>
        <end position="237"/>
    </location>
</feature>
<gene>
    <name evidence="2" type="ORF">E0L32_011724</name>
</gene>
<feature type="compositionally biased region" description="Polar residues" evidence="1">
    <location>
        <begin position="476"/>
        <end position="487"/>
    </location>
</feature>
<feature type="region of interest" description="Disordered" evidence="1">
    <location>
        <begin position="411"/>
        <end position="520"/>
    </location>
</feature>
<name>A0A507BMF9_9PEZI</name>
<feature type="compositionally biased region" description="Basic and acidic residues" evidence="1">
    <location>
        <begin position="1"/>
        <end position="16"/>
    </location>
</feature>
<feature type="compositionally biased region" description="Basic and acidic residues" evidence="1">
    <location>
        <begin position="198"/>
        <end position="207"/>
    </location>
</feature>
<dbReference type="PANTHER" id="PTHR28307">
    <property type="entry name" value="PROTEIN PAL1"/>
    <property type="match status" value="1"/>
</dbReference>
<dbReference type="OrthoDB" id="5389892at2759"/>
<organism evidence="2 3">
    <name type="scientific">Thyridium curvatum</name>
    <dbReference type="NCBI Taxonomy" id="1093900"/>
    <lineage>
        <taxon>Eukaryota</taxon>
        <taxon>Fungi</taxon>
        <taxon>Dikarya</taxon>
        <taxon>Ascomycota</taxon>
        <taxon>Pezizomycotina</taxon>
        <taxon>Sordariomycetes</taxon>
        <taxon>Sordariomycetidae</taxon>
        <taxon>Thyridiales</taxon>
        <taxon>Thyridiaceae</taxon>
        <taxon>Thyridium</taxon>
    </lineage>
</organism>
<feature type="compositionally biased region" description="Basic residues" evidence="1">
    <location>
        <begin position="270"/>
        <end position="279"/>
    </location>
</feature>
<feature type="region of interest" description="Disordered" evidence="1">
    <location>
        <begin position="95"/>
        <end position="286"/>
    </location>
</feature>
<dbReference type="InterPro" id="IPR013226">
    <property type="entry name" value="Pal1"/>
</dbReference>
<dbReference type="AlphaFoldDB" id="A0A507BMF9"/>
<evidence type="ECO:0000256" key="1">
    <source>
        <dbReference type="SAM" id="MobiDB-lite"/>
    </source>
</evidence>
<evidence type="ECO:0000313" key="3">
    <source>
        <dbReference type="Proteomes" id="UP000319257"/>
    </source>
</evidence>
<dbReference type="EMBL" id="SKBQ01000115">
    <property type="protein sequence ID" value="TPX18391.1"/>
    <property type="molecule type" value="Genomic_DNA"/>
</dbReference>
<dbReference type="RefSeq" id="XP_031000102.1">
    <property type="nucleotide sequence ID" value="XM_031134485.1"/>
</dbReference>
<accession>A0A507BMF9</accession>
<feature type="compositionally biased region" description="Low complexity" evidence="1">
    <location>
        <begin position="151"/>
        <end position="161"/>
    </location>
</feature>
<reference evidence="2 3" key="1">
    <citation type="submission" date="2019-06" db="EMBL/GenBank/DDBJ databases">
        <title>Draft genome sequence of the filamentous fungus Phialemoniopsis curvata isolated from diesel fuel.</title>
        <authorList>
            <person name="Varaljay V.A."/>
            <person name="Lyon W.J."/>
            <person name="Crouch A.L."/>
            <person name="Drake C.E."/>
            <person name="Hollomon J.M."/>
            <person name="Nadeau L.J."/>
            <person name="Nunn H.S."/>
            <person name="Stevenson B.S."/>
            <person name="Bojanowski C.L."/>
            <person name="Crookes-Goodson W.J."/>
        </authorList>
    </citation>
    <scope>NUCLEOTIDE SEQUENCE [LARGE SCALE GENOMIC DNA]</scope>
    <source>
        <strain evidence="2 3">D216</strain>
    </source>
</reference>
<feature type="compositionally biased region" description="Polar residues" evidence="1">
    <location>
        <begin position="126"/>
        <end position="145"/>
    </location>
</feature>
<keyword evidence="3" id="KW-1185">Reference proteome</keyword>
<dbReference type="Pfam" id="PF08316">
    <property type="entry name" value="Pal1"/>
    <property type="match status" value="1"/>
</dbReference>
<comment type="caution">
    <text evidence="2">The sequence shown here is derived from an EMBL/GenBank/DDBJ whole genome shotgun (WGS) entry which is preliminary data.</text>
</comment>
<dbReference type="Proteomes" id="UP000319257">
    <property type="component" value="Unassembled WGS sequence"/>
</dbReference>
<dbReference type="GO" id="GO:0005737">
    <property type="term" value="C:cytoplasm"/>
    <property type="evidence" value="ECO:0007669"/>
    <property type="project" value="TreeGrafter"/>
</dbReference>
<dbReference type="GeneID" id="41979171"/>
<dbReference type="PANTHER" id="PTHR28307:SF1">
    <property type="entry name" value="PAL1 CELL MORPHOLOGY PROTEIN"/>
    <property type="match status" value="1"/>
</dbReference>
<feature type="region of interest" description="Disordered" evidence="1">
    <location>
        <begin position="1"/>
        <end position="27"/>
    </location>
</feature>
<feature type="compositionally biased region" description="Basic and acidic residues" evidence="1">
    <location>
        <begin position="255"/>
        <end position="269"/>
    </location>
</feature>
<protein>
    <submittedName>
        <fullName evidence="2">Uncharacterized protein</fullName>
    </submittedName>
</protein>
<proteinExistence type="predicted"/>